<reference evidence="10" key="1">
    <citation type="journal article" date="2013" name="Genome Announc.">
        <title>Draft Genome Sequence of the Dimorphic Prosthecate Bacterium Brevundimonas abyssalis TAR-001T.</title>
        <authorList>
            <person name="Tsubouchi T."/>
            <person name="Nishi S."/>
            <person name="Usui K."/>
            <person name="Shimane Y."/>
            <person name="Takaki Y."/>
            <person name="Maruyama T."/>
            <person name="Hatada Y."/>
        </authorList>
    </citation>
    <scope>NUCLEOTIDE SEQUENCE [LARGE SCALE GENOMIC DNA]</scope>
    <source>
        <strain evidence="10">TAR-001</strain>
    </source>
</reference>
<protein>
    <submittedName>
        <fullName evidence="9">Cobalt-zinc-cadmium resistance protein CzcD</fullName>
    </submittedName>
</protein>
<dbReference type="PANTHER" id="PTHR11562">
    <property type="entry name" value="CATION EFFLUX PROTEIN/ ZINC TRANSPORTER"/>
    <property type="match status" value="1"/>
</dbReference>
<comment type="subcellular location">
    <subcellularLocation>
        <location evidence="1">Membrane</location>
        <topology evidence="1">Multi-pass membrane protein</topology>
    </subcellularLocation>
</comment>
<dbReference type="SUPFAM" id="SSF161111">
    <property type="entry name" value="Cation efflux protein transmembrane domain-like"/>
    <property type="match status" value="1"/>
</dbReference>
<evidence type="ECO:0000313" key="9">
    <source>
        <dbReference type="EMBL" id="GAD58132.1"/>
    </source>
</evidence>
<evidence type="ECO:0000256" key="7">
    <source>
        <dbReference type="SAM" id="Phobius"/>
    </source>
</evidence>
<dbReference type="Proteomes" id="UP000016569">
    <property type="component" value="Unassembled WGS sequence"/>
</dbReference>
<evidence type="ECO:0000313" key="10">
    <source>
        <dbReference type="Proteomes" id="UP000016569"/>
    </source>
</evidence>
<comment type="caution">
    <text evidence="9">The sequence shown here is derived from an EMBL/GenBank/DDBJ whole genome shotgun (WGS) entry which is preliminary data.</text>
</comment>
<keyword evidence="3" id="KW-0862">Zinc</keyword>
<dbReference type="AlphaFoldDB" id="A0A8E0KLY1"/>
<dbReference type="InterPro" id="IPR027469">
    <property type="entry name" value="Cation_efflux_TMD_sf"/>
</dbReference>
<evidence type="ECO:0000256" key="6">
    <source>
        <dbReference type="SAM" id="MobiDB-lite"/>
    </source>
</evidence>
<dbReference type="InterPro" id="IPR050681">
    <property type="entry name" value="CDF/SLC30A"/>
</dbReference>
<keyword evidence="10" id="KW-1185">Reference proteome</keyword>
<feature type="region of interest" description="Disordered" evidence="6">
    <location>
        <begin position="18"/>
        <end position="42"/>
    </location>
</feature>
<keyword evidence="3" id="KW-0813">Transport</keyword>
<dbReference type="Pfam" id="PF01545">
    <property type="entry name" value="Cation_efflux"/>
    <property type="match status" value="1"/>
</dbReference>
<dbReference type="GO" id="GO:0005385">
    <property type="term" value="F:zinc ion transmembrane transporter activity"/>
    <property type="evidence" value="ECO:0007669"/>
    <property type="project" value="TreeGrafter"/>
</dbReference>
<organism evidence="9 10">
    <name type="scientific">Brevundimonas abyssalis TAR-001</name>
    <dbReference type="NCBI Taxonomy" id="1391729"/>
    <lineage>
        <taxon>Bacteria</taxon>
        <taxon>Pseudomonadati</taxon>
        <taxon>Pseudomonadota</taxon>
        <taxon>Alphaproteobacteria</taxon>
        <taxon>Caulobacterales</taxon>
        <taxon>Caulobacteraceae</taxon>
        <taxon>Brevundimonas</taxon>
    </lineage>
</organism>
<feature type="domain" description="Cation efflux protein transmembrane" evidence="8">
    <location>
        <begin position="2"/>
        <end position="146"/>
    </location>
</feature>
<dbReference type="RefSeq" id="WP_021696228.1">
    <property type="nucleotide sequence ID" value="NZ_BATC01000004.1"/>
</dbReference>
<evidence type="ECO:0000259" key="8">
    <source>
        <dbReference type="Pfam" id="PF01545"/>
    </source>
</evidence>
<dbReference type="PANTHER" id="PTHR11562:SF17">
    <property type="entry name" value="RE54080P-RELATED"/>
    <property type="match status" value="1"/>
</dbReference>
<keyword evidence="3" id="KW-0864">Zinc transport</keyword>
<feature type="transmembrane region" description="Helical" evidence="7">
    <location>
        <begin position="121"/>
        <end position="146"/>
    </location>
</feature>
<dbReference type="InterPro" id="IPR058533">
    <property type="entry name" value="Cation_efflux_TM"/>
</dbReference>
<evidence type="ECO:0000256" key="1">
    <source>
        <dbReference type="ARBA" id="ARBA00004141"/>
    </source>
</evidence>
<dbReference type="Gene3D" id="1.20.1510.10">
    <property type="entry name" value="Cation efflux protein transmembrane domain"/>
    <property type="match status" value="1"/>
</dbReference>
<keyword evidence="5 7" id="KW-0472">Membrane</keyword>
<dbReference type="GO" id="GO:0005886">
    <property type="term" value="C:plasma membrane"/>
    <property type="evidence" value="ECO:0007669"/>
    <property type="project" value="TreeGrafter"/>
</dbReference>
<keyword evidence="3" id="KW-0406">Ion transport</keyword>
<keyword evidence="2 7" id="KW-0812">Transmembrane</keyword>
<dbReference type="InterPro" id="IPR002524">
    <property type="entry name" value="Cation_efflux"/>
</dbReference>
<accession>A0A8E0KLY1</accession>
<proteinExistence type="predicted"/>
<sequence length="152" mass="16229">MIGGLMFNSLALLSDAAHMSPTPRRSPPPWRRSGSASAPADDERSFGYRRFEILAAAFNVVLLFAVAGYVLCESIFDPEPVGSLGMLGIAAIGLVVNLIAMRAPAVGKDKSLNIKGAYLEVWAAMPGSLGVIVAAIVITVTDWRWWTPSRPS</sequence>
<dbReference type="NCBIfam" id="TIGR01297">
    <property type="entry name" value="CDF"/>
    <property type="match status" value="1"/>
</dbReference>
<keyword evidence="4 7" id="KW-1133">Transmembrane helix</keyword>
<evidence type="ECO:0000256" key="5">
    <source>
        <dbReference type="ARBA" id="ARBA00023136"/>
    </source>
</evidence>
<evidence type="ECO:0000256" key="3">
    <source>
        <dbReference type="ARBA" id="ARBA00022906"/>
    </source>
</evidence>
<feature type="transmembrane region" description="Helical" evidence="7">
    <location>
        <begin position="83"/>
        <end position="100"/>
    </location>
</feature>
<feature type="transmembrane region" description="Helical" evidence="7">
    <location>
        <begin position="53"/>
        <end position="71"/>
    </location>
</feature>
<gene>
    <name evidence="9" type="ORF">MBEBAB_0382</name>
</gene>
<name>A0A8E0KLY1_9CAUL</name>
<dbReference type="EMBL" id="BATC01000004">
    <property type="protein sequence ID" value="GAD58132.1"/>
    <property type="molecule type" value="Genomic_DNA"/>
</dbReference>
<evidence type="ECO:0000256" key="4">
    <source>
        <dbReference type="ARBA" id="ARBA00022989"/>
    </source>
</evidence>
<evidence type="ECO:0000256" key="2">
    <source>
        <dbReference type="ARBA" id="ARBA00022692"/>
    </source>
</evidence>